<dbReference type="EMBL" id="CAJPIZ010057007">
    <property type="protein sequence ID" value="CAG2123359.1"/>
    <property type="molecule type" value="Genomic_DNA"/>
</dbReference>
<accession>A0A7R9M0J5</accession>
<organism evidence="2">
    <name type="scientific">Medioppia subpectinata</name>
    <dbReference type="NCBI Taxonomy" id="1979941"/>
    <lineage>
        <taxon>Eukaryota</taxon>
        <taxon>Metazoa</taxon>
        <taxon>Ecdysozoa</taxon>
        <taxon>Arthropoda</taxon>
        <taxon>Chelicerata</taxon>
        <taxon>Arachnida</taxon>
        <taxon>Acari</taxon>
        <taxon>Acariformes</taxon>
        <taxon>Sarcoptiformes</taxon>
        <taxon>Oribatida</taxon>
        <taxon>Brachypylina</taxon>
        <taxon>Oppioidea</taxon>
        <taxon>Oppiidae</taxon>
        <taxon>Medioppia</taxon>
    </lineage>
</organism>
<keyword evidence="3" id="KW-1185">Reference proteome</keyword>
<dbReference type="OrthoDB" id="8300214at2759"/>
<dbReference type="EMBL" id="OC911582">
    <property type="protein sequence ID" value="CAD7651332.1"/>
    <property type="molecule type" value="Genomic_DNA"/>
</dbReference>
<reference evidence="2" key="1">
    <citation type="submission" date="2020-11" db="EMBL/GenBank/DDBJ databases">
        <authorList>
            <person name="Tran Van P."/>
        </authorList>
    </citation>
    <scope>NUCLEOTIDE SEQUENCE</scope>
</reference>
<feature type="non-terminal residue" evidence="2">
    <location>
        <position position="75"/>
    </location>
</feature>
<evidence type="ECO:0000313" key="2">
    <source>
        <dbReference type="EMBL" id="CAD7651332.1"/>
    </source>
</evidence>
<dbReference type="AlphaFoldDB" id="A0A7R9M0J5"/>
<sequence length="75" mass="8372">MGSGDGGVTRELAACVPHRRLIAVDVNPAMTEYARDHNTLPTIEYVTQDMSVEWSELSPEIRRLEGSVRLILSNF</sequence>
<dbReference type="Gene3D" id="3.40.50.150">
    <property type="entry name" value="Vaccinia Virus protein VP39"/>
    <property type="match status" value="1"/>
</dbReference>
<proteinExistence type="predicted"/>
<name>A0A7R9M0J5_9ACAR</name>
<gene>
    <name evidence="2" type="ORF">OSB1V03_LOCUS23304</name>
</gene>
<protein>
    <recommendedName>
        <fullName evidence="1">Methyltransferase domain-containing protein</fullName>
    </recommendedName>
</protein>
<dbReference type="SUPFAM" id="SSF53335">
    <property type="entry name" value="S-adenosyl-L-methionine-dependent methyltransferases"/>
    <property type="match status" value="1"/>
</dbReference>
<dbReference type="Pfam" id="PF13649">
    <property type="entry name" value="Methyltransf_25"/>
    <property type="match status" value="1"/>
</dbReference>
<dbReference type="InterPro" id="IPR029063">
    <property type="entry name" value="SAM-dependent_MTases_sf"/>
</dbReference>
<dbReference type="Proteomes" id="UP000759131">
    <property type="component" value="Unassembled WGS sequence"/>
</dbReference>
<dbReference type="InterPro" id="IPR041698">
    <property type="entry name" value="Methyltransf_25"/>
</dbReference>
<evidence type="ECO:0000259" key="1">
    <source>
        <dbReference type="Pfam" id="PF13649"/>
    </source>
</evidence>
<feature type="domain" description="Methyltransferase" evidence="1">
    <location>
        <begin position="1"/>
        <end position="51"/>
    </location>
</feature>
<evidence type="ECO:0000313" key="3">
    <source>
        <dbReference type="Proteomes" id="UP000759131"/>
    </source>
</evidence>
<dbReference type="CDD" id="cd02440">
    <property type="entry name" value="AdoMet_MTases"/>
    <property type="match status" value="1"/>
</dbReference>